<gene>
    <name evidence="1" type="ORF">GMARGA_LOCUS15703</name>
</gene>
<dbReference type="PANTHER" id="PTHR34415:SF1">
    <property type="entry name" value="INTEGRASE CATALYTIC DOMAIN-CONTAINING PROTEIN"/>
    <property type="match status" value="1"/>
</dbReference>
<proteinExistence type="predicted"/>
<name>A0ABN7V9J8_GIGMA</name>
<dbReference type="Proteomes" id="UP000789901">
    <property type="component" value="Unassembled WGS sequence"/>
</dbReference>
<dbReference type="PANTHER" id="PTHR34415">
    <property type="entry name" value="INTEGRASE CATALYTIC DOMAIN-CONTAINING PROTEIN"/>
    <property type="match status" value="1"/>
</dbReference>
<comment type="caution">
    <text evidence="1">The sequence shown here is derived from an EMBL/GenBank/DDBJ whole genome shotgun (WGS) entry which is preliminary data.</text>
</comment>
<keyword evidence="2" id="KW-1185">Reference proteome</keyword>
<accession>A0ABN7V9J8</accession>
<sequence>MANESNKNIFDSIFSETHHELEILNNEISQLQNIYLTDYNSDEESDNETNEFIIDKTSDETSDQTSKSIALAVYINNFFTIDQIKSFHKMYMLNPMRAIMEENKAREKRLDKHNDDAFLIKLQQSCCAKSCFLNVNNQAALKRFQEMKAMTQYESSLCFLGIIDASMHVTEFKNGKPKTYLTTDYKFEGVTICQKAWYTIYDIQKRRWEALRTHYQNFGLTPKIHGLTGRVSNYAISFSTTLNVLHFIANFANQHGLPSPGCSFRDNTREIIYLPACESKRSLYRIYNDLEHDGVNDVSLSSFLRIWKRYLPGIQFLTARSDLCMLCKKRRFGVKYWNASEVLQKLNEWTDHYNWACLEHENYR</sequence>
<evidence type="ECO:0000313" key="1">
    <source>
        <dbReference type="EMBL" id="CAG8744318.1"/>
    </source>
</evidence>
<evidence type="ECO:0000313" key="2">
    <source>
        <dbReference type="Proteomes" id="UP000789901"/>
    </source>
</evidence>
<dbReference type="EMBL" id="CAJVQB010010981">
    <property type="protein sequence ID" value="CAG8744318.1"/>
    <property type="molecule type" value="Genomic_DNA"/>
</dbReference>
<reference evidence="1 2" key="1">
    <citation type="submission" date="2021-06" db="EMBL/GenBank/DDBJ databases">
        <authorList>
            <person name="Kallberg Y."/>
            <person name="Tangrot J."/>
            <person name="Rosling A."/>
        </authorList>
    </citation>
    <scope>NUCLEOTIDE SEQUENCE [LARGE SCALE GENOMIC DNA]</scope>
    <source>
        <strain evidence="1 2">120-4 pot B 10/14</strain>
    </source>
</reference>
<organism evidence="1 2">
    <name type="scientific">Gigaspora margarita</name>
    <dbReference type="NCBI Taxonomy" id="4874"/>
    <lineage>
        <taxon>Eukaryota</taxon>
        <taxon>Fungi</taxon>
        <taxon>Fungi incertae sedis</taxon>
        <taxon>Mucoromycota</taxon>
        <taxon>Glomeromycotina</taxon>
        <taxon>Glomeromycetes</taxon>
        <taxon>Diversisporales</taxon>
        <taxon>Gigasporaceae</taxon>
        <taxon>Gigaspora</taxon>
    </lineage>
</organism>
<protein>
    <submittedName>
        <fullName evidence="1">7130_t:CDS:1</fullName>
    </submittedName>
</protein>